<reference evidence="1" key="1">
    <citation type="submission" date="2005-01" db="EMBL/GenBank/DDBJ databases">
        <authorList>
            <person name="Han Z."/>
        </authorList>
    </citation>
    <scope>NUCLEOTIDE SEQUENCE</scope>
</reference>
<name>Q5BR26_SCHJA</name>
<protein>
    <submittedName>
        <fullName evidence="1">SJCHGC09713 protein</fullName>
    </submittedName>
</protein>
<proteinExistence type="evidence at transcript level"/>
<dbReference type="EMBL" id="AY915789">
    <property type="protein sequence ID" value="AAX31010.1"/>
    <property type="molecule type" value="mRNA"/>
</dbReference>
<accession>Q5BR26</accession>
<reference evidence="1" key="2">
    <citation type="journal article" date="2006" name="PLoS Pathog.">
        <title>New perspectives on host-parasite interplay by comparative transcriptomic and proteomic analyses of Schistosoma japonicum.</title>
        <authorList>
            <person name="Liu F."/>
            <person name="Lu J."/>
            <person name="Hu W."/>
            <person name="Wang S.Y."/>
            <person name="Cui S.J."/>
            <person name="Chi M."/>
            <person name="Yan Q."/>
            <person name="Wang X.R."/>
            <person name="Song H.D."/>
            <person name="Xu X.N."/>
            <person name="Wang J.J."/>
            <person name="Zhang X.L."/>
            <person name="Zhang X."/>
            <person name="Wang Z.Q."/>
            <person name="Xue C.L."/>
            <person name="Brindley P.J."/>
            <person name="McManus D.P."/>
            <person name="Yang P.Y."/>
            <person name="Feng Z."/>
            <person name="Chen Z."/>
            <person name="Han Z.G."/>
        </authorList>
    </citation>
    <scope>NUCLEOTIDE SEQUENCE</scope>
</reference>
<organism evidence="1">
    <name type="scientific">Schistosoma japonicum</name>
    <name type="common">Blood fluke</name>
    <dbReference type="NCBI Taxonomy" id="6182"/>
    <lineage>
        <taxon>Eukaryota</taxon>
        <taxon>Metazoa</taxon>
        <taxon>Spiralia</taxon>
        <taxon>Lophotrochozoa</taxon>
        <taxon>Platyhelminthes</taxon>
        <taxon>Trematoda</taxon>
        <taxon>Digenea</taxon>
        <taxon>Strigeidida</taxon>
        <taxon>Schistosomatoidea</taxon>
        <taxon>Schistosomatidae</taxon>
        <taxon>Schistosoma</taxon>
    </lineage>
</organism>
<evidence type="ECO:0000313" key="1">
    <source>
        <dbReference type="EMBL" id="AAX31010.1"/>
    </source>
</evidence>
<sequence>MKYLQCPEDKCEKQKTSLPKDVGIDIVEQKQEAAVDFQIKVDSYTVINDVLTSIAPMLKIPNNLIYTKSKENETQY</sequence>
<dbReference type="AlphaFoldDB" id="Q5BR26"/>